<proteinExistence type="predicted"/>
<keyword evidence="2" id="KW-1185">Reference proteome</keyword>
<organism evidence="1 2">
    <name type="scientific">Kwoniella shandongensis</name>
    <dbReference type="NCBI Taxonomy" id="1734106"/>
    <lineage>
        <taxon>Eukaryota</taxon>
        <taxon>Fungi</taxon>
        <taxon>Dikarya</taxon>
        <taxon>Basidiomycota</taxon>
        <taxon>Agaricomycotina</taxon>
        <taxon>Tremellomycetes</taxon>
        <taxon>Tremellales</taxon>
        <taxon>Cryptococcaceae</taxon>
        <taxon>Kwoniella</taxon>
    </lineage>
</organism>
<dbReference type="OrthoDB" id="2562728at2759"/>
<dbReference type="KEGG" id="ksn:43586483"/>
<reference evidence="1" key="2">
    <citation type="submission" date="2024-01" db="EMBL/GenBank/DDBJ databases">
        <title>Comparative genomics of Cryptococcus and Kwoniella reveals pathogenesis evolution and contrasting modes of karyotype evolution via chromosome fusion or intercentromeric recombination.</title>
        <authorList>
            <person name="Coelho M.A."/>
            <person name="David-Palma M."/>
            <person name="Shea T."/>
            <person name="Bowers K."/>
            <person name="McGinley-Smith S."/>
            <person name="Mohammad A.W."/>
            <person name="Gnirke A."/>
            <person name="Yurkov A.M."/>
            <person name="Nowrousian M."/>
            <person name="Sun S."/>
            <person name="Cuomo C.A."/>
            <person name="Heitman J."/>
        </authorList>
    </citation>
    <scope>NUCLEOTIDE SEQUENCE</scope>
    <source>
        <strain evidence="1">CBS 12478</strain>
    </source>
</reference>
<dbReference type="RefSeq" id="XP_031863307.1">
    <property type="nucleotide sequence ID" value="XM_032002370.1"/>
</dbReference>
<accession>A0A5M6CBB7</accession>
<sequence length="105" mass="11687">MPAAKVEKEAWGDNHTDALIRGMIAEILARRPDLYRLPELQGVSDNGGNRINQKIQQILKKMCALYPGTEQMVEEEVQKLKGNKAASGGGTPKKRKIKAKEEDDE</sequence>
<name>A0A5M6CBB7_9TREE</name>
<reference evidence="1" key="1">
    <citation type="submission" date="2017-08" db="EMBL/GenBank/DDBJ databases">
        <authorList>
            <person name="Cuomo C."/>
            <person name="Billmyre B."/>
            <person name="Heitman J."/>
        </authorList>
    </citation>
    <scope>NUCLEOTIDE SEQUENCE</scope>
    <source>
        <strain evidence="1">CBS 12478</strain>
    </source>
</reference>
<dbReference type="AlphaFoldDB" id="A0A5M6CBB7"/>
<gene>
    <name evidence="1" type="ORF">CI109_101694</name>
</gene>
<dbReference type="EMBL" id="CP144053">
    <property type="protein sequence ID" value="WWD17256.1"/>
    <property type="molecule type" value="Genomic_DNA"/>
</dbReference>
<protein>
    <submittedName>
        <fullName evidence="1">Uncharacterized protein</fullName>
    </submittedName>
</protein>
<evidence type="ECO:0000313" key="2">
    <source>
        <dbReference type="Proteomes" id="UP000322225"/>
    </source>
</evidence>
<dbReference type="GeneID" id="43586483"/>
<evidence type="ECO:0000313" key="1">
    <source>
        <dbReference type="EMBL" id="WWD17256.1"/>
    </source>
</evidence>
<dbReference type="Proteomes" id="UP000322225">
    <property type="component" value="Chromosome 3"/>
</dbReference>